<name>A0A1G5PHT7_9PSED</name>
<dbReference type="PANTHER" id="PTHR33055:SF3">
    <property type="entry name" value="PUTATIVE TRANSPOSASE FOR IS117-RELATED"/>
    <property type="match status" value="1"/>
</dbReference>
<dbReference type="GO" id="GO:0006313">
    <property type="term" value="P:DNA transposition"/>
    <property type="evidence" value="ECO:0007669"/>
    <property type="project" value="InterPro"/>
</dbReference>
<comment type="caution">
    <text evidence="3">The sequence shown here is derived from an EMBL/GenBank/DDBJ whole genome shotgun (WGS) entry which is preliminary data.</text>
</comment>
<evidence type="ECO:0000313" key="4">
    <source>
        <dbReference type="Proteomes" id="UP000183046"/>
    </source>
</evidence>
<dbReference type="InterPro" id="IPR002525">
    <property type="entry name" value="Transp_IS110-like_N"/>
</dbReference>
<feature type="domain" description="Transposase IS116/IS110/IS902 C-terminal" evidence="2">
    <location>
        <begin position="196"/>
        <end position="279"/>
    </location>
</feature>
<gene>
    <name evidence="3" type="ORF">SAMN05216279_13225</name>
</gene>
<evidence type="ECO:0000259" key="1">
    <source>
        <dbReference type="Pfam" id="PF01548"/>
    </source>
</evidence>
<evidence type="ECO:0000259" key="2">
    <source>
        <dbReference type="Pfam" id="PF02371"/>
    </source>
</evidence>
<dbReference type="EMBL" id="FMWB01000032">
    <property type="protein sequence ID" value="SCZ48771.1"/>
    <property type="molecule type" value="Genomic_DNA"/>
</dbReference>
<accession>A0A1G5PHT7</accession>
<dbReference type="GO" id="GO:0004803">
    <property type="term" value="F:transposase activity"/>
    <property type="evidence" value="ECO:0007669"/>
    <property type="project" value="InterPro"/>
</dbReference>
<protein>
    <submittedName>
        <fullName evidence="3">Transposase</fullName>
    </submittedName>
</protein>
<dbReference type="NCBIfam" id="NF033542">
    <property type="entry name" value="transpos_IS110"/>
    <property type="match status" value="1"/>
</dbReference>
<dbReference type="AlphaFoldDB" id="A0A1G5PHT7"/>
<dbReference type="RefSeq" id="WP_074585381.1">
    <property type="nucleotide sequence ID" value="NZ_FMWB01000032.1"/>
</dbReference>
<sequence>MAVVVGVDIAKRSFDLAVLQSNGKYRTKGKLSNDQAGFAVFADWLQQHAEPGAWIVMEATGIYHEALAEHFHALGYRIAVLNPAQIARYAQSQLQRSKTDKLDAKLIATYGQRHEDSLRAWHPEPVSIRTLRALTRRLEDLQSLRQMELNRLEISPEKVQDSIRAVLQRLDEQIAWTLEQIKRHIDDDPDLRGKRDLLVSIDGIADKTAALILAELGDIDRFADARAVTAFAGLNPRLQESGLARGHTCISRMGSVRLRSALYLPAVVALTYNPAIKAQAERLKARGKKGKQTVCAAMRKLLTIAYGVLKSGKPFDPALAIAH</sequence>
<organism evidence="3 4">
    <name type="scientific">Pseudomonas oryzihabitans</name>
    <dbReference type="NCBI Taxonomy" id="47885"/>
    <lineage>
        <taxon>Bacteria</taxon>
        <taxon>Pseudomonadati</taxon>
        <taxon>Pseudomonadota</taxon>
        <taxon>Gammaproteobacteria</taxon>
        <taxon>Pseudomonadales</taxon>
        <taxon>Pseudomonadaceae</taxon>
        <taxon>Pseudomonas</taxon>
    </lineage>
</organism>
<dbReference type="OrthoDB" id="9795150at2"/>
<dbReference type="Proteomes" id="UP000183046">
    <property type="component" value="Unassembled WGS sequence"/>
</dbReference>
<reference evidence="4" key="1">
    <citation type="submission" date="2016-10" db="EMBL/GenBank/DDBJ databases">
        <authorList>
            <person name="de Groot N.N."/>
        </authorList>
    </citation>
    <scope>NUCLEOTIDE SEQUENCE [LARGE SCALE GENOMIC DNA]</scope>
    <source>
        <strain evidence="4">DSM 15758</strain>
    </source>
</reference>
<dbReference type="InterPro" id="IPR003346">
    <property type="entry name" value="Transposase_20"/>
</dbReference>
<dbReference type="eggNOG" id="COG3547">
    <property type="taxonomic scope" value="Bacteria"/>
</dbReference>
<dbReference type="InterPro" id="IPR047650">
    <property type="entry name" value="Transpos_IS110"/>
</dbReference>
<proteinExistence type="predicted"/>
<dbReference type="GO" id="GO:0003677">
    <property type="term" value="F:DNA binding"/>
    <property type="evidence" value="ECO:0007669"/>
    <property type="project" value="InterPro"/>
</dbReference>
<evidence type="ECO:0000313" key="3">
    <source>
        <dbReference type="EMBL" id="SCZ48771.1"/>
    </source>
</evidence>
<feature type="domain" description="Transposase IS110-like N-terminal" evidence="1">
    <location>
        <begin position="5"/>
        <end position="152"/>
    </location>
</feature>
<dbReference type="Pfam" id="PF01548">
    <property type="entry name" value="DEDD_Tnp_IS110"/>
    <property type="match status" value="1"/>
</dbReference>
<dbReference type="Pfam" id="PF02371">
    <property type="entry name" value="Transposase_20"/>
    <property type="match status" value="1"/>
</dbReference>
<dbReference type="PANTHER" id="PTHR33055">
    <property type="entry name" value="TRANSPOSASE FOR INSERTION SEQUENCE ELEMENT IS1111A"/>
    <property type="match status" value="1"/>
</dbReference>